<dbReference type="EMBL" id="MU855579">
    <property type="protein sequence ID" value="KAK3901436.1"/>
    <property type="molecule type" value="Genomic_DNA"/>
</dbReference>
<protein>
    <recommendedName>
        <fullName evidence="4">UmuC domain-containing protein</fullName>
    </recommendedName>
</protein>
<dbReference type="Gene3D" id="3.30.1490.100">
    <property type="entry name" value="DNA polymerase, Y-family, little finger domain"/>
    <property type="match status" value="1"/>
</dbReference>
<dbReference type="GO" id="GO:0005739">
    <property type="term" value="C:mitochondrion"/>
    <property type="evidence" value="ECO:0007669"/>
    <property type="project" value="UniProtKB-SubCell"/>
</dbReference>
<dbReference type="Gene3D" id="3.30.70.270">
    <property type="match status" value="1"/>
</dbReference>
<dbReference type="GO" id="GO:0003887">
    <property type="term" value="F:DNA-directed DNA polymerase activity"/>
    <property type="evidence" value="ECO:0007669"/>
    <property type="project" value="TreeGrafter"/>
</dbReference>
<dbReference type="AlphaFoldDB" id="A0AAN6MJN4"/>
<keyword evidence="6" id="KW-1185">Reference proteome</keyword>
<feature type="region of interest" description="Disordered" evidence="3">
    <location>
        <begin position="461"/>
        <end position="502"/>
    </location>
</feature>
<evidence type="ECO:0000256" key="3">
    <source>
        <dbReference type="SAM" id="MobiDB-lite"/>
    </source>
</evidence>
<dbReference type="InterPro" id="IPR001126">
    <property type="entry name" value="UmuC"/>
</dbReference>
<dbReference type="GO" id="GO:0003684">
    <property type="term" value="F:damaged DNA binding"/>
    <property type="evidence" value="ECO:0007669"/>
    <property type="project" value="InterPro"/>
</dbReference>
<comment type="caution">
    <text evidence="5">The sequence shown here is derived from an EMBL/GenBank/DDBJ whole genome shotgun (WGS) entry which is preliminary data.</text>
</comment>
<dbReference type="Proteomes" id="UP001303889">
    <property type="component" value="Unassembled WGS sequence"/>
</dbReference>
<reference evidence="5" key="1">
    <citation type="journal article" date="2023" name="Mol. Phylogenet. Evol.">
        <title>Genome-scale phylogeny and comparative genomics of the fungal order Sordariales.</title>
        <authorList>
            <person name="Hensen N."/>
            <person name="Bonometti L."/>
            <person name="Westerberg I."/>
            <person name="Brannstrom I.O."/>
            <person name="Guillou S."/>
            <person name="Cros-Aarteil S."/>
            <person name="Calhoun S."/>
            <person name="Haridas S."/>
            <person name="Kuo A."/>
            <person name="Mondo S."/>
            <person name="Pangilinan J."/>
            <person name="Riley R."/>
            <person name="LaButti K."/>
            <person name="Andreopoulos B."/>
            <person name="Lipzen A."/>
            <person name="Chen C."/>
            <person name="Yan M."/>
            <person name="Daum C."/>
            <person name="Ng V."/>
            <person name="Clum A."/>
            <person name="Steindorff A."/>
            <person name="Ohm R.A."/>
            <person name="Martin F."/>
            <person name="Silar P."/>
            <person name="Natvig D.O."/>
            <person name="Lalanne C."/>
            <person name="Gautier V."/>
            <person name="Ament-Velasquez S.L."/>
            <person name="Kruys A."/>
            <person name="Hutchinson M.I."/>
            <person name="Powell A.J."/>
            <person name="Barry K."/>
            <person name="Miller A.N."/>
            <person name="Grigoriev I.V."/>
            <person name="Debuchy R."/>
            <person name="Gladieux P."/>
            <person name="Hiltunen Thoren M."/>
            <person name="Johannesson H."/>
        </authorList>
    </citation>
    <scope>NUCLEOTIDE SEQUENCE</scope>
    <source>
        <strain evidence="5">CBS 103.79</strain>
    </source>
</reference>
<reference evidence="5" key="2">
    <citation type="submission" date="2023-05" db="EMBL/GenBank/DDBJ databases">
        <authorList>
            <consortium name="Lawrence Berkeley National Laboratory"/>
            <person name="Steindorff A."/>
            <person name="Hensen N."/>
            <person name="Bonometti L."/>
            <person name="Westerberg I."/>
            <person name="Brannstrom I.O."/>
            <person name="Guillou S."/>
            <person name="Cros-Aarteil S."/>
            <person name="Calhoun S."/>
            <person name="Haridas S."/>
            <person name="Kuo A."/>
            <person name="Mondo S."/>
            <person name="Pangilinan J."/>
            <person name="Riley R."/>
            <person name="Labutti K."/>
            <person name="Andreopoulos B."/>
            <person name="Lipzen A."/>
            <person name="Chen C."/>
            <person name="Yanf M."/>
            <person name="Daum C."/>
            <person name="Ng V."/>
            <person name="Clum A."/>
            <person name="Ohm R."/>
            <person name="Martin F."/>
            <person name="Silar P."/>
            <person name="Natvig D."/>
            <person name="Lalanne C."/>
            <person name="Gautier V."/>
            <person name="Ament-Velasquez S.L."/>
            <person name="Kruys A."/>
            <person name="Hutchinson M.I."/>
            <person name="Powell A.J."/>
            <person name="Barry K."/>
            <person name="Miller A.N."/>
            <person name="Grigoriev I.V."/>
            <person name="Debuchy R."/>
            <person name="Gladieux P."/>
            <person name="Thoren M.H."/>
            <person name="Johannesson H."/>
        </authorList>
    </citation>
    <scope>NUCLEOTIDE SEQUENCE</scope>
    <source>
        <strain evidence="5">CBS 103.79</strain>
    </source>
</reference>
<dbReference type="PROSITE" id="PS50173">
    <property type="entry name" value="UMUC"/>
    <property type="match status" value="1"/>
</dbReference>
<comment type="subcellular location">
    <subcellularLocation>
        <location evidence="1">Mitochondrion</location>
    </subcellularLocation>
</comment>
<dbReference type="PANTHER" id="PTHR46404:SF1">
    <property type="entry name" value="DNA POLYMERASE IOTA"/>
    <property type="match status" value="1"/>
</dbReference>
<evidence type="ECO:0000256" key="1">
    <source>
        <dbReference type="ARBA" id="ARBA00004173"/>
    </source>
</evidence>
<accession>A0AAN6MJN4</accession>
<gene>
    <name evidence="5" type="ORF">C8A05DRAFT_44904</name>
</gene>
<evidence type="ECO:0000313" key="6">
    <source>
        <dbReference type="Proteomes" id="UP001303889"/>
    </source>
</evidence>
<dbReference type="Gene3D" id="3.40.1170.60">
    <property type="match status" value="1"/>
</dbReference>
<dbReference type="InterPro" id="IPR043502">
    <property type="entry name" value="DNA/RNA_pol_sf"/>
</dbReference>
<evidence type="ECO:0000313" key="5">
    <source>
        <dbReference type="EMBL" id="KAK3901436.1"/>
    </source>
</evidence>
<dbReference type="Pfam" id="PF00817">
    <property type="entry name" value="IMS"/>
    <property type="match status" value="1"/>
</dbReference>
<name>A0AAN6MJN4_9PEZI</name>
<dbReference type="InterPro" id="IPR036775">
    <property type="entry name" value="DNA_pol_Y-fam_lit_finger_sf"/>
</dbReference>
<dbReference type="InterPro" id="IPR043128">
    <property type="entry name" value="Rev_trsase/Diguanyl_cyclase"/>
</dbReference>
<dbReference type="GO" id="GO:0006281">
    <property type="term" value="P:DNA repair"/>
    <property type="evidence" value="ECO:0007669"/>
    <property type="project" value="InterPro"/>
</dbReference>
<keyword evidence="2" id="KW-0496">Mitochondrion</keyword>
<evidence type="ECO:0000256" key="2">
    <source>
        <dbReference type="ARBA" id="ARBA00023128"/>
    </source>
</evidence>
<feature type="compositionally biased region" description="Acidic residues" evidence="3">
    <location>
        <begin position="462"/>
        <end position="482"/>
    </location>
</feature>
<proteinExistence type="predicted"/>
<evidence type="ECO:0000259" key="4">
    <source>
        <dbReference type="PROSITE" id="PS50173"/>
    </source>
</evidence>
<dbReference type="PANTHER" id="PTHR46404">
    <property type="entry name" value="DNA POLYMERASE IOTA"/>
    <property type="match status" value="1"/>
</dbReference>
<feature type="domain" description="UmuC" evidence="4">
    <location>
        <begin position="1"/>
        <end position="239"/>
    </location>
</feature>
<dbReference type="GO" id="GO:0070987">
    <property type="term" value="P:error-free translesion synthesis"/>
    <property type="evidence" value="ECO:0007669"/>
    <property type="project" value="UniProtKB-ARBA"/>
</dbReference>
<organism evidence="5 6">
    <name type="scientific">Staphylotrichum tortipilum</name>
    <dbReference type="NCBI Taxonomy" id="2831512"/>
    <lineage>
        <taxon>Eukaryota</taxon>
        <taxon>Fungi</taxon>
        <taxon>Dikarya</taxon>
        <taxon>Ascomycota</taxon>
        <taxon>Pezizomycotina</taxon>
        <taxon>Sordariomycetes</taxon>
        <taxon>Sordariomycetidae</taxon>
        <taxon>Sordariales</taxon>
        <taxon>Chaetomiaceae</taxon>
        <taxon>Staphylotrichum</taxon>
    </lineage>
</organism>
<sequence length="531" mass="57684">MAAATRAPRRRDDRCIENQQPALRALPLGVKQKGILATCNYVARRHGIKKLMPIAEAKKLCPSLVLADGENLSPFRDVSKRLYALLRSYSWNGRVERLGLDEVFLDVTDVVSYNVELLNRNALAESFFCLSRSNPEPGFPYDATSFAGCVWGADDEPDPGAHTLRMRLLVASHLAHHLRMKVEAEGYTTACGISTNKLLAKLVGDKNKPQNQTTLLALTQPALLAFLDPHPLRKIPGIGTKTAALLESSLLNTSLPDLPDPLTSGALRAAPTTSPASLTALLSTPGADKSLPSRIWALLHGADPSPVKPARELPAQISIEDSYGRAGLAGREWVYRALEGIVVSLLGRVGVDLWDGESGRWRGWPRTVRVAVVAGRWKRVSRSCALPGWVLHEIAAAEAAKRLVRETVGPLFERLIPVSVLNVCVTNMVGGEADGSGMGDIGEMFRRRGVVERSIAVTEMSDNGDVEGEWQEEEDGASDTWDDYPAGGDDAVDADGKSGGSRKCLRCDRLIPGFAALAHERYHALELEEDR</sequence>
<dbReference type="SUPFAM" id="SSF56672">
    <property type="entry name" value="DNA/RNA polymerases"/>
    <property type="match status" value="1"/>
</dbReference>